<name>A0AAJ0HCF7_9PEZI</name>
<accession>A0AAJ0HCF7</accession>
<dbReference type="AlphaFoldDB" id="A0AAJ0HCF7"/>
<reference evidence="1" key="2">
    <citation type="submission" date="2023-06" db="EMBL/GenBank/DDBJ databases">
        <authorList>
            <consortium name="Lawrence Berkeley National Laboratory"/>
            <person name="Haridas S."/>
            <person name="Hensen N."/>
            <person name="Bonometti L."/>
            <person name="Westerberg I."/>
            <person name="Brannstrom I.O."/>
            <person name="Guillou S."/>
            <person name="Cros-Aarteil S."/>
            <person name="Calhoun S."/>
            <person name="Kuo A."/>
            <person name="Mondo S."/>
            <person name="Pangilinan J."/>
            <person name="Riley R."/>
            <person name="Labutti K."/>
            <person name="Andreopoulos B."/>
            <person name="Lipzen A."/>
            <person name="Chen C."/>
            <person name="Yanf M."/>
            <person name="Daum C."/>
            <person name="Ng V."/>
            <person name="Clum A."/>
            <person name="Steindorff A."/>
            <person name="Ohm R."/>
            <person name="Martin F."/>
            <person name="Silar P."/>
            <person name="Natvig D."/>
            <person name="Lalanne C."/>
            <person name="Gautier V."/>
            <person name="Ament-Velasquez S.L."/>
            <person name="Kruys A."/>
            <person name="Hutchinson M.I."/>
            <person name="Powell A.J."/>
            <person name="Barry K."/>
            <person name="Miller A.N."/>
            <person name="Grigoriev I.V."/>
            <person name="Debuchy R."/>
            <person name="Gladieux P."/>
            <person name="Thoren M.H."/>
            <person name="Johannesson H."/>
        </authorList>
    </citation>
    <scope>NUCLEOTIDE SEQUENCE</scope>
    <source>
        <strain evidence="1">CBS 955.72</strain>
    </source>
</reference>
<protein>
    <submittedName>
        <fullName evidence="1">Uncharacterized protein</fullName>
    </submittedName>
</protein>
<dbReference type="EMBL" id="JAUIQD010000006">
    <property type="protein sequence ID" value="KAK3347046.1"/>
    <property type="molecule type" value="Genomic_DNA"/>
</dbReference>
<sequence length="143" mass="15497">MASVYADHPFKLLETPTYRKTKNGGPIRHTGIDSVMQEMCHVHNMLLRGLNSIYLQALHVAAADERNFARVAGVMDGNVAQHHQFEAGLDAFGDYAQAVLAGTDKYGGARIVAMTICGAKIVDTGLAESEFSAAGMIPNRYRT</sequence>
<evidence type="ECO:0000313" key="1">
    <source>
        <dbReference type="EMBL" id="KAK3347046.1"/>
    </source>
</evidence>
<organism evidence="1 2">
    <name type="scientific">Lasiosphaeria hispida</name>
    <dbReference type="NCBI Taxonomy" id="260671"/>
    <lineage>
        <taxon>Eukaryota</taxon>
        <taxon>Fungi</taxon>
        <taxon>Dikarya</taxon>
        <taxon>Ascomycota</taxon>
        <taxon>Pezizomycotina</taxon>
        <taxon>Sordariomycetes</taxon>
        <taxon>Sordariomycetidae</taxon>
        <taxon>Sordariales</taxon>
        <taxon>Lasiosphaeriaceae</taxon>
        <taxon>Lasiosphaeria</taxon>
    </lineage>
</organism>
<keyword evidence="2" id="KW-1185">Reference proteome</keyword>
<gene>
    <name evidence="1" type="ORF">B0T25DRAFT_572133</name>
</gene>
<comment type="caution">
    <text evidence="1">The sequence shown here is derived from an EMBL/GenBank/DDBJ whole genome shotgun (WGS) entry which is preliminary data.</text>
</comment>
<evidence type="ECO:0000313" key="2">
    <source>
        <dbReference type="Proteomes" id="UP001275084"/>
    </source>
</evidence>
<dbReference type="Proteomes" id="UP001275084">
    <property type="component" value="Unassembled WGS sequence"/>
</dbReference>
<reference evidence="1" key="1">
    <citation type="journal article" date="2023" name="Mol. Phylogenet. Evol.">
        <title>Genome-scale phylogeny and comparative genomics of the fungal order Sordariales.</title>
        <authorList>
            <person name="Hensen N."/>
            <person name="Bonometti L."/>
            <person name="Westerberg I."/>
            <person name="Brannstrom I.O."/>
            <person name="Guillou S."/>
            <person name="Cros-Aarteil S."/>
            <person name="Calhoun S."/>
            <person name="Haridas S."/>
            <person name="Kuo A."/>
            <person name="Mondo S."/>
            <person name="Pangilinan J."/>
            <person name="Riley R."/>
            <person name="LaButti K."/>
            <person name="Andreopoulos B."/>
            <person name="Lipzen A."/>
            <person name="Chen C."/>
            <person name="Yan M."/>
            <person name="Daum C."/>
            <person name="Ng V."/>
            <person name="Clum A."/>
            <person name="Steindorff A."/>
            <person name="Ohm R.A."/>
            <person name="Martin F."/>
            <person name="Silar P."/>
            <person name="Natvig D.O."/>
            <person name="Lalanne C."/>
            <person name="Gautier V."/>
            <person name="Ament-Velasquez S.L."/>
            <person name="Kruys A."/>
            <person name="Hutchinson M.I."/>
            <person name="Powell A.J."/>
            <person name="Barry K."/>
            <person name="Miller A.N."/>
            <person name="Grigoriev I.V."/>
            <person name="Debuchy R."/>
            <person name="Gladieux P."/>
            <person name="Hiltunen Thoren M."/>
            <person name="Johannesson H."/>
        </authorList>
    </citation>
    <scope>NUCLEOTIDE SEQUENCE</scope>
    <source>
        <strain evidence="1">CBS 955.72</strain>
    </source>
</reference>
<proteinExistence type="predicted"/>